<dbReference type="GO" id="GO:0008757">
    <property type="term" value="F:S-adenosylmethionine-dependent methyltransferase activity"/>
    <property type="evidence" value="ECO:0007669"/>
    <property type="project" value="UniProtKB-ARBA"/>
</dbReference>
<organism evidence="3">
    <name type="scientific">Grosmannia clavigera (strain kw1407 / UAMH 11150)</name>
    <name type="common">Blue stain fungus</name>
    <name type="synonym">Graphiocladiella clavigera</name>
    <dbReference type="NCBI Taxonomy" id="655863"/>
    <lineage>
        <taxon>Eukaryota</taxon>
        <taxon>Fungi</taxon>
        <taxon>Dikarya</taxon>
        <taxon>Ascomycota</taxon>
        <taxon>Pezizomycotina</taxon>
        <taxon>Sordariomycetes</taxon>
        <taxon>Sordariomycetidae</taxon>
        <taxon>Ophiostomatales</taxon>
        <taxon>Ophiostomataceae</taxon>
        <taxon>Leptographium</taxon>
    </lineage>
</organism>
<feature type="compositionally biased region" description="Low complexity" evidence="1">
    <location>
        <begin position="56"/>
        <end position="71"/>
    </location>
</feature>
<evidence type="ECO:0000256" key="1">
    <source>
        <dbReference type="SAM" id="MobiDB-lite"/>
    </source>
</evidence>
<dbReference type="Gene3D" id="3.40.50.150">
    <property type="entry name" value="Vaccinia Virus protein VP39"/>
    <property type="match status" value="1"/>
</dbReference>
<dbReference type="PANTHER" id="PTHR14614:SF132">
    <property type="entry name" value="PROTEIN-LYSINE METHYLTRANSFERASE C42C1.13"/>
    <property type="match status" value="1"/>
</dbReference>
<dbReference type="OrthoDB" id="413520at2759"/>
<reference evidence="2 3" key="1">
    <citation type="journal article" date="2011" name="Proc. Natl. Acad. Sci. U.S.A.">
        <title>Genome and transcriptome analyses of the mountain pine beetle-fungal symbiont Grosmannia clavigera, a lodgepole pine pathogen.</title>
        <authorList>
            <person name="DiGuistini S."/>
            <person name="Wang Y."/>
            <person name="Liao N.Y."/>
            <person name="Taylor G."/>
            <person name="Tanguay P."/>
            <person name="Feau N."/>
            <person name="Henrissat B."/>
            <person name="Chan S.K."/>
            <person name="Hesse-Orce U."/>
            <person name="Alamouti S.M."/>
            <person name="Tsui C.K.M."/>
            <person name="Docking R.T."/>
            <person name="Levasseur A."/>
            <person name="Haridas S."/>
            <person name="Robertson G."/>
            <person name="Birol I."/>
            <person name="Holt R.A."/>
            <person name="Marra M.A."/>
            <person name="Hamelin R.C."/>
            <person name="Hirst M."/>
            <person name="Jones S.J.M."/>
            <person name="Bohlmann J."/>
            <person name="Breuil C."/>
        </authorList>
    </citation>
    <scope>NUCLEOTIDE SEQUENCE [LARGE SCALE GENOMIC DNA]</scope>
    <source>
        <strain evidence="3">kw1407 / UAMH 11150</strain>
    </source>
</reference>
<sequence>MHYIRLLRPPSLVEGKQTVLSFVLTITTDLGDSFYSPDGPRGISVRLETETRLNEPAVAASSDGSSPSDSATNQYSDVMPPSRKRKRAGSEELSGSGEAVETTAARTEEHFFQIDCPAKQASSGKTQSLAWSSGTRVLKMGLVVPQEAVARLRDPLVVRRRICFSMLDRRLSIVSATDVITTGSYSVVPLWVDVPATDSEAFRHVAVRRLCIGHDDRQPEKRPIWVEEEEEVGESIARHIWDAGLATVAFVADTCMGSSRGRTEEEQDGLAGYLRRLLATKPGRLHVLELGSGVGILGIGLATILGHVRRGGPDEQDEQDGISVLLTDLPEAEERATANMQRATVPAQVRLDYENLDWDEGCQGRFGAKVAGGRPWDLVVLSDCTYNVDMLPALVQTLSALQAAASTGVRVLLARKPRHADEEALFGLLAGEGWQLSASSTMALPGGKEELELYLYGR</sequence>
<gene>
    <name evidence="2" type="ORF">CMQ_7714</name>
</gene>
<dbReference type="SUPFAM" id="SSF53335">
    <property type="entry name" value="S-adenosyl-L-methionine-dependent methyltransferases"/>
    <property type="match status" value="1"/>
</dbReference>
<proteinExistence type="predicted"/>
<evidence type="ECO:0000313" key="2">
    <source>
        <dbReference type="EMBL" id="EFX00712.1"/>
    </source>
</evidence>
<feature type="region of interest" description="Disordered" evidence="1">
    <location>
        <begin position="55"/>
        <end position="101"/>
    </location>
</feature>
<accession>F0XQH8</accession>
<dbReference type="AlphaFoldDB" id="F0XQH8"/>
<dbReference type="GO" id="GO:0005829">
    <property type="term" value="C:cytosol"/>
    <property type="evidence" value="ECO:0007669"/>
    <property type="project" value="TreeGrafter"/>
</dbReference>
<dbReference type="PANTHER" id="PTHR14614">
    <property type="entry name" value="HEPATOCELLULAR CARCINOMA-ASSOCIATED ANTIGEN"/>
    <property type="match status" value="1"/>
</dbReference>
<dbReference type="RefSeq" id="XP_014170194.1">
    <property type="nucleotide sequence ID" value="XM_014314719.1"/>
</dbReference>
<dbReference type="Pfam" id="PF10294">
    <property type="entry name" value="Methyltransf_16"/>
    <property type="match status" value="1"/>
</dbReference>
<dbReference type="Proteomes" id="UP000007796">
    <property type="component" value="Unassembled WGS sequence"/>
</dbReference>
<dbReference type="eggNOG" id="KOG2793">
    <property type="taxonomic scope" value="Eukaryota"/>
</dbReference>
<dbReference type="InterPro" id="IPR029063">
    <property type="entry name" value="SAM-dependent_MTases_sf"/>
</dbReference>
<protein>
    <submittedName>
        <fullName evidence="2">Uncharacterized protein</fullName>
    </submittedName>
</protein>
<dbReference type="GeneID" id="25981289"/>
<dbReference type="InParanoid" id="F0XQH8"/>
<dbReference type="STRING" id="655863.F0XQH8"/>
<evidence type="ECO:0000313" key="3">
    <source>
        <dbReference type="Proteomes" id="UP000007796"/>
    </source>
</evidence>
<keyword evidence="3" id="KW-1185">Reference proteome</keyword>
<dbReference type="InterPro" id="IPR019410">
    <property type="entry name" value="Methyltransf_16"/>
</dbReference>
<dbReference type="EMBL" id="GL629801">
    <property type="protein sequence ID" value="EFX00712.1"/>
    <property type="molecule type" value="Genomic_DNA"/>
</dbReference>
<name>F0XQH8_GROCL</name>
<dbReference type="HOGENOM" id="CLU_036731_0_0_1"/>